<dbReference type="Proteomes" id="UP000588098">
    <property type="component" value="Unassembled WGS sequence"/>
</dbReference>
<name>A0A7W9Q6T4_9ACTN</name>
<accession>A0A7W9Q6T4</accession>
<keyword evidence="2" id="KW-1185">Reference proteome</keyword>
<reference evidence="1 2" key="1">
    <citation type="submission" date="2020-08" db="EMBL/GenBank/DDBJ databases">
        <title>Genomic Encyclopedia of Type Strains, Phase III (KMG-III): the genomes of soil and plant-associated and newly described type strains.</title>
        <authorList>
            <person name="Whitman W."/>
        </authorList>
    </citation>
    <scope>NUCLEOTIDE SEQUENCE [LARGE SCALE GENOMIC DNA]</scope>
    <source>
        <strain evidence="1 2">CECT 8305</strain>
    </source>
</reference>
<proteinExistence type="predicted"/>
<comment type="caution">
    <text evidence="1">The sequence shown here is derived from an EMBL/GenBank/DDBJ whole genome shotgun (WGS) entry which is preliminary data.</text>
</comment>
<gene>
    <name evidence="1" type="ORF">FHS42_001643</name>
</gene>
<dbReference type="EMBL" id="JACHJL010000003">
    <property type="protein sequence ID" value="MBB5934596.1"/>
    <property type="molecule type" value="Genomic_DNA"/>
</dbReference>
<organism evidence="1 2">
    <name type="scientific">Streptomyces zagrosensis</name>
    <dbReference type="NCBI Taxonomy" id="1042984"/>
    <lineage>
        <taxon>Bacteria</taxon>
        <taxon>Bacillati</taxon>
        <taxon>Actinomycetota</taxon>
        <taxon>Actinomycetes</taxon>
        <taxon>Kitasatosporales</taxon>
        <taxon>Streptomycetaceae</taxon>
        <taxon>Streptomyces</taxon>
    </lineage>
</organism>
<protein>
    <submittedName>
        <fullName evidence="1">ADP-ribose pyrophosphatase YjhB (NUDIX family)</fullName>
    </submittedName>
</protein>
<evidence type="ECO:0000313" key="2">
    <source>
        <dbReference type="Proteomes" id="UP000588098"/>
    </source>
</evidence>
<dbReference type="AlphaFoldDB" id="A0A7W9Q6T4"/>
<sequence>MEKPNHWPPAPEPADMKLTQLVAKVDQLETRVGLCDADSEHTAAPAQTIPGAPHVRVSLMVWKPLDPEAPDDTTRGLPQVLLTREGATSWQVPGVILRPGELLLSAAARAAYAVGLELPNYQRVLATDFRPERMTLVVDGGWVSGVDARIADGELSPCRCHAVPHSRRWAARTELGDVMTRALCAAVTIPPGKESR</sequence>
<evidence type="ECO:0000313" key="1">
    <source>
        <dbReference type="EMBL" id="MBB5934596.1"/>
    </source>
</evidence>